<organism evidence="1 2">
    <name type="scientific">Eufriesea mexicana</name>
    <dbReference type="NCBI Taxonomy" id="516756"/>
    <lineage>
        <taxon>Eukaryota</taxon>
        <taxon>Metazoa</taxon>
        <taxon>Ecdysozoa</taxon>
        <taxon>Arthropoda</taxon>
        <taxon>Hexapoda</taxon>
        <taxon>Insecta</taxon>
        <taxon>Pterygota</taxon>
        <taxon>Neoptera</taxon>
        <taxon>Endopterygota</taxon>
        <taxon>Hymenoptera</taxon>
        <taxon>Apocrita</taxon>
        <taxon>Aculeata</taxon>
        <taxon>Apoidea</taxon>
        <taxon>Anthophila</taxon>
        <taxon>Apidae</taxon>
        <taxon>Eufriesea</taxon>
    </lineage>
</organism>
<dbReference type="AlphaFoldDB" id="A0A310S8A1"/>
<keyword evidence="2" id="KW-1185">Reference proteome</keyword>
<proteinExistence type="predicted"/>
<name>A0A310S8A1_9HYME</name>
<evidence type="ECO:0000313" key="1">
    <source>
        <dbReference type="EMBL" id="OAD54334.1"/>
    </source>
</evidence>
<sequence length="53" mass="5844">MVSSNMITIDRSLPLGNKNVVQKRVELVTRCPFNGQPNENLMDGQLTSKKVAA</sequence>
<reference evidence="1 2" key="1">
    <citation type="submission" date="2015-07" db="EMBL/GenBank/DDBJ databases">
        <title>The genome of Eufriesea mexicana.</title>
        <authorList>
            <person name="Pan H."/>
            <person name="Kapheim K."/>
        </authorList>
    </citation>
    <scope>NUCLEOTIDE SEQUENCE [LARGE SCALE GENOMIC DNA]</scope>
    <source>
        <strain evidence="1">0111107269</strain>
        <tissue evidence="1">Whole body</tissue>
    </source>
</reference>
<protein>
    <submittedName>
        <fullName evidence="1">Uncharacterized protein</fullName>
    </submittedName>
</protein>
<accession>A0A310S8A1</accession>
<dbReference type="EMBL" id="KQ764881">
    <property type="protein sequence ID" value="OAD54334.1"/>
    <property type="molecule type" value="Genomic_DNA"/>
</dbReference>
<dbReference type="Proteomes" id="UP000250275">
    <property type="component" value="Unassembled WGS sequence"/>
</dbReference>
<evidence type="ECO:0000313" key="2">
    <source>
        <dbReference type="Proteomes" id="UP000250275"/>
    </source>
</evidence>
<gene>
    <name evidence="1" type="ORF">WN48_08048</name>
</gene>